<name>A0ABN5PSH1_9ACTO</name>
<protein>
    <submittedName>
        <fullName evidence="5">DUF418 domain-containing protein</fullName>
    </submittedName>
</protein>
<dbReference type="InterPro" id="IPR012429">
    <property type="entry name" value="HGSNAT_cat"/>
</dbReference>
<feature type="domain" description="Heparan-alpha-glucosaminide N-acetyltransferase catalytic" evidence="4">
    <location>
        <begin position="32"/>
        <end position="189"/>
    </location>
</feature>
<feature type="transmembrane region" description="Helical" evidence="2">
    <location>
        <begin position="160"/>
        <end position="179"/>
    </location>
</feature>
<organism evidence="5 6">
    <name type="scientific">Actinomyces lilanjuaniae</name>
    <dbReference type="NCBI Taxonomy" id="2321394"/>
    <lineage>
        <taxon>Bacteria</taxon>
        <taxon>Bacillati</taxon>
        <taxon>Actinomycetota</taxon>
        <taxon>Actinomycetes</taxon>
        <taxon>Actinomycetales</taxon>
        <taxon>Actinomycetaceae</taxon>
        <taxon>Actinomyces</taxon>
    </lineage>
</organism>
<dbReference type="PANTHER" id="PTHR30590">
    <property type="entry name" value="INNER MEMBRANE PROTEIN"/>
    <property type="match status" value="1"/>
</dbReference>
<feature type="transmembrane region" description="Helical" evidence="2">
    <location>
        <begin position="208"/>
        <end position="227"/>
    </location>
</feature>
<keyword evidence="2" id="KW-0812">Transmembrane</keyword>
<evidence type="ECO:0000256" key="1">
    <source>
        <dbReference type="SAM" id="MobiDB-lite"/>
    </source>
</evidence>
<dbReference type="Pfam" id="PF07786">
    <property type="entry name" value="HGSNAT_cat"/>
    <property type="match status" value="1"/>
</dbReference>
<reference evidence="5 6" key="1">
    <citation type="submission" date="2018-09" db="EMBL/GenBank/DDBJ databases">
        <authorList>
            <person name="Li J."/>
        </authorList>
    </citation>
    <scope>NUCLEOTIDE SEQUENCE [LARGE SCALE GENOMIC DNA]</scope>
    <source>
        <strain evidence="5 6">2129</strain>
    </source>
</reference>
<feature type="transmembrane region" description="Helical" evidence="2">
    <location>
        <begin position="304"/>
        <end position="326"/>
    </location>
</feature>
<proteinExistence type="predicted"/>
<evidence type="ECO:0000256" key="2">
    <source>
        <dbReference type="SAM" id="Phobius"/>
    </source>
</evidence>
<feature type="domain" description="DUF418" evidence="3">
    <location>
        <begin position="205"/>
        <end position="345"/>
    </location>
</feature>
<keyword evidence="2" id="KW-0472">Membrane</keyword>
<sequence>MTVTPTYSSPAPGSLSPLETAEDAGRHRPARRYQVLDILRGFALCGILLVNIGDIVELGWDLPAVVGQEPSAAQTALHYLVSTRFVPIFAFMFGMSMTFVADSARRRGSSPGRVLARRLGVLLVIALAHSLVYPGEVLRAYAIVGLMVLVLVLLLPRRLLALLGVVATAVSYAVAGSGVLNVPGLFLLGAAAAAYGLPAYLERPDRRLLAATVVVALLTVPAVLAQVHEPGGDPRFGTAGGIAGGIMAVLYVCLVVLACSTSLRRPLAALLEPLGRTSLSCYVGASLVVAPIGVVAHWTESRDVVPLLWTALVVLLAQSLLARAWLSRFRYGPLEWMWRCLTWWRVEPLLRR</sequence>
<feature type="transmembrane region" description="Helical" evidence="2">
    <location>
        <begin position="115"/>
        <end position="132"/>
    </location>
</feature>
<feature type="transmembrane region" description="Helical" evidence="2">
    <location>
        <begin position="239"/>
        <end position="259"/>
    </location>
</feature>
<feature type="transmembrane region" description="Helical" evidence="2">
    <location>
        <begin position="76"/>
        <end position="94"/>
    </location>
</feature>
<dbReference type="Proteomes" id="UP000273001">
    <property type="component" value="Chromosome"/>
</dbReference>
<feature type="transmembrane region" description="Helical" evidence="2">
    <location>
        <begin position="279"/>
        <end position="298"/>
    </location>
</feature>
<feature type="transmembrane region" description="Helical" evidence="2">
    <location>
        <begin position="138"/>
        <end position="155"/>
    </location>
</feature>
<dbReference type="InterPro" id="IPR007349">
    <property type="entry name" value="DUF418"/>
</dbReference>
<dbReference type="Pfam" id="PF04235">
    <property type="entry name" value="DUF418"/>
    <property type="match status" value="1"/>
</dbReference>
<keyword evidence="2" id="KW-1133">Transmembrane helix</keyword>
<feature type="transmembrane region" description="Helical" evidence="2">
    <location>
        <begin position="185"/>
        <end position="201"/>
    </location>
</feature>
<keyword evidence="6" id="KW-1185">Reference proteome</keyword>
<evidence type="ECO:0000313" key="5">
    <source>
        <dbReference type="EMBL" id="AYD89616.1"/>
    </source>
</evidence>
<feature type="compositionally biased region" description="Polar residues" evidence="1">
    <location>
        <begin position="1"/>
        <end position="11"/>
    </location>
</feature>
<dbReference type="PANTHER" id="PTHR30590:SF2">
    <property type="entry name" value="INNER MEMBRANE PROTEIN"/>
    <property type="match status" value="1"/>
</dbReference>
<dbReference type="EMBL" id="CP032514">
    <property type="protein sequence ID" value="AYD89616.1"/>
    <property type="molecule type" value="Genomic_DNA"/>
</dbReference>
<feature type="transmembrane region" description="Helical" evidence="2">
    <location>
        <begin position="38"/>
        <end position="56"/>
    </location>
</feature>
<dbReference type="InterPro" id="IPR052529">
    <property type="entry name" value="Bact_Transport_Assoc"/>
</dbReference>
<evidence type="ECO:0000259" key="4">
    <source>
        <dbReference type="Pfam" id="PF07786"/>
    </source>
</evidence>
<accession>A0ABN5PSH1</accession>
<evidence type="ECO:0000313" key="6">
    <source>
        <dbReference type="Proteomes" id="UP000273001"/>
    </source>
</evidence>
<feature type="region of interest" description="Disordered" evidence="1">
    <location>
        <begin position="1"/>
        <end position="23"/>
    </location>
</feature>
<gene>
    <name evidence="5" type="ORF">D5R93_05320</name>
</gene>
<evidence type="ECO:0000259" key="3">
    <source>
        <dbReference type="Pfam" id="PF04235"/>
    </source>
</evidence>